<organism evidence="1 2">
    <name type="scientific">Paenibacillus barcinonensis</name>
    <dbReference type="NCBI Taxonomy" id="198119"/>
    <lineage>
        <taxon>Bacteria</taxon>
        <taxon>Bacillati</taxon>
        <taxon>Bacillota</taxon>
        <taxon>Bacilli</taxon>
        <taxon>Bacillales</taxon>
        <taxon>Paenibacillaceae</taxon>
        <taxon>Paenibacillus</taxon>
    </lineage>
</organism>
<gene>
    <name evidence="1" type="ORF">DFQ00_10494</name>
</gene>
<dbReference type="EMBL" id="QJSW01000004">
    <property type="protein sequence ID" value="PYE50136.1"/>
    <property type="molecule type" value="Genomic_DNA"/>
</dbReference>
<reference evidence="1 2" key="1">
    <citation type="submission" date="2018-06" db="EMBL/GenBank/DDBJ databases">
        <title>Genomic Encyclopedia of Type Strains, Phase III (KMG-III): the genomes of soil and plant-associated and newly described type strains.</title>
        <authorList>
            <person name="Whitman W."/>
        </authorList>
    </citation>
    <scope>NUCLEOTIDE SEQUENCE [LARGE SCALE GENOMIC DNA]</scope>
    <source>
        <strain evidence="1 2">CECT 7022</strain>
    </source>
</reference>
<dbReference type="AlphaFoldDB" id="A0A2V4VAJ9"/>
<evidence type="ECO:0000313" key="2">
    <source>
        <dbReference type="Proteomes" id="UP000247790"/>
    </source>
</evidence>
<protein>
    <submittedName>
        <fullName evidence="1">Uncharacterized protein</fullName>
    </submittedName>
</protein>
<dbReference type="Proteomes" id="UP000247790">
    <property type="component" value="Unassembled WGS sequence"/>
</dbReference>
<evidence type="ECO:0000313" key="1">
    <source>
        <dbReference type="EMBL" id="PYE50136.1"/>
    </source>
</evidence>
<sequence>MCIVSAVQNKVEFIKMLIDNDYHYRLSHCE</sequence>
<accession>A0A2V4VAJ9</accession>
<name>A0A2V4VAJ9_PAEBA</name>
<proteinExistence type="predicted"/>
<comment type="caution">
    <text evidence="1">The sequence shown here is derived from an EMBL/GenBank/DDBJ whole genome shotgun (WGS) entry which is preliminary data.</text>
</comment>